<organism evidence="4 5">
    <name type="scientific">Caballeronia novacaledonica</name>
    <dbReference type="NCBI Taxonomy" id="1544861"/>
    <lineage>
        <taxon>Bacteria</taxon>
        <taxon>Pseudomonadati</taxon>
        <taxon>Pseudomonadota</taxon>
        <taxon>Betaproteobacteria</taxon>
        <taxon>Burkholderiales</taxon>
        <taxon>Burkholderiaceae</taxon>
        <taxon>Caballeronia</taxon>
    </lineage>
</organism>
<evidence type="ECO:0000256" key="1">
    <source>
        <dbReference type="ARBA" id="ARBA00023015"/>
    </source>
</evidence>
<dbReference type="Proteomes" id="UP001055111">
    <property type="component" value="Unassembled WGS sequence"/>
</dbReference>
<feature type="domain" description="HTH luxR-type" evidence="3">
    <location>
        <begin position="309"/>
        <end position="366"/>
    </location>
</feature>
<dbReference type="RefSeq" id="WP_238218043.1">
    <property type="nucleotide sequence ID" value="NZ_BPUS01000036.1"/>
</dbReference>
<sequence length="387" mass="42533">MISLDELSELVGSICDAGLNWARWPQVLDGVARALGGMRADLWVGAPTGHVRAMDFVGIAPEYRATYEQHFGHIDPIFWPVTMLPEGTVLTDAVVPRAQLERSEFYQDWVRPQQMHSIAVVNFLRTDAISGVIGLPRTAHGRPFHEEDLRLLRMLLPHLRRAIHMQLRLGTLARQEQVTSAALDALRHAVAIVDQDCRPLFINRSAQKIIAGRDGLAINATMLCASTNRLTQMLHALVARATARSECETCGGAMTLMRPSGKRALNALVARLCGNSTWPGVGESTRAALILISEPERDAMASEDVLISLYGLTRSEARIAGRLGRGDSLCTVADSLGVLTSTARTHLHHAFAKTSTQRQSELARLVEQAAILAERSDEERAYEPKRC</sequence>
<dbReference type="Gene3D" id="1.10.10.10">
    <property type="entry name" value="Winged helix-like DNA-binding domain superfamily/Winged helix DNA-binding domain"/>
    <property type="match status" value="1"/>
</dbReference>
<name>A0AA37IJG2_9BURK</name>
<dbReference type="GO" id="GO:0003677">
    <property type="term" value="F:DNA binding"/>
    <property type="evidence" value="ECO:0007669"/>
    <property type="project" value="InterPro"/>
</dbReference>
<dbReference type="InterPro" id="IPR036388">
    <property type="entry name" value="WH-like_DNA-bd_sf"/>
</dbReference>
<dbReference type="Gene3D" id="3.30.450.40">
    <property type="match status" value="1"/>
</dbReference>
<comment type="caution">
    <text evidence="4">The sequence shown here is derived from an EMBL/GenBank/DDBJ whole genome shotgun (WGS) entry which is preliminary data.</text>
</comment>
<protein>
    <recommendedName>
        <fullName evidence="3">HTH luxR-type domain-containing protein</fullName>
    </recommendedName>
</protein>
<dbReference type="GO" id="GO:0006355">
    <property type="term" value="P:regulation of DNA-templated transcription"/>
    <property type="evidence" value="ECO:0007669"/>
    <property type="project" value="InterPro"/>
</dbReference>
<reference evidence="4" key="1">
    <citation type="submission" date="2022-09" db="EMBL/GenBank/DDBJ databases">
        <title>Isolation and characterization of 3-chlorobenzoate degrading bacteria from soils in Shizuoka.</title>
        <authorList>
            <person name="Ifat A."/>
            <person name="Ogawa N."/>
            <person name="Kimbara K."/>
            <person name="Moriuchi R."/>
            <person name="Dohra H."/>
            <person name="Shintani M."/>
        </authorList>
    </citation>
    <scope>NUCLEOTIDE SEQUENCE</scope>
    <source>
        <strain evidence="4">19CS4-2</strain>
    </source>
</reference>
<dbReference type="SUPFAM" id="SSF46894">
    <property type="entry name" value="C-terminal effector domain of the bipartite response regulators"/>
    <property type="match status" value="1"/>
</dbReference>
<dbReference type="EMBL" id="BPUS01000036">
    <property type="protein sequence ID" value="GJH30397.1"/>
    <property type="molecule type" value="Genomic_DNA"/>
</dbReference>
<gene>
    <name evidence="4" type="ORF">CBA19CS42_37795</name>
</gene>
<accession>A0AA37IJG2</accession>
<keyword evidence="1" id="KW-0805">Transcription regulation</keyword>
<evidence type="ECO:0000256" key="2">
    <source>
        <dbReference type="ARBA" id="ARBA00023163"/>
    </source>
</evidence>
<dbReference type="InterPro" id="IPR000792">
    <property type="entry name" value="Tscrpt_reg_LuxR_C"/>
</dbReference>
<evidence type="ECO:0000259" key="3">
    <source>
        <dbReference type="SMART" id="SM00421"/>
    </source>
</evidence>
<proteinExistence type="predicted"/>
<keyword evidence="2" id="KW-0804">Transcription</keyword>
<evidence type="ECO:0000313" key="5">
    <source>
        <dbReference type="Proteomes" id="UP001055111"/>
    </source>
</evidence>
<evidence type="ECO:0000313" key="4">
    <source>
        <dbReference type="EMBL" id="GJH30397.1"/>
    </source>
</evidence>
<dbReference type="InterPro" id="IPR029016">
    <property type="entry name" value="GAF-like_dom_sf"/>
</dbReference>
<dbReference type="SUPFAM" id="SSF55781">
    <property type="entry name" value="GAF domain-like"/>
    <property type="match status" value="1"/>
</dbReference>
<dbReference type="SMART" id="SM00421">
    <property type="entry name" value="HTH_LUXR"/>
    <property type="match status" value="1"/>
</dbReference>
<dbReference type="AlphaFoldDB" id="A0AA37IJG2"/>
<dbReference type="InterPro" id="IPR016032">
    <property type="entry name" value="Sig_transdc_resp-reg_C-effctor"/>
</dbReference>